<gene>
    <name evidence="2" type="ORF">L211DRAFT_184346</name>
</gene>
<dbReference type="InParanoid" id="A0A3N4LUC7"/>
<reference evidence="2 3" key="1">
    <citation type="journal article" date="2018" name="Nat. Ecol. Evol.">
        <title>Pezizomycetes genomes reveal the molecular basis of ectomycorrhizal truffle lifestyle.</title>
        <authorList>
            <person name="Murat C."/>
            <person name="Payen T."/>
            <person name="Noel B."/>
            <person name="Kuo A."/>
            <person name="Morin E."/>
            <person name="Chen J."/>
            <person name="Kohler A."/>
            <person name="Krizsan K."/>
            <person name="Balestrini R."/>
            <person name="Da Silva C."/>
            <person name="Montanini B."/>
            <person name="Hainaut M."/>
            <person name="Levati E."/>
            <person name="Barry K.W."/>
            <person name="Belfiori B."/>
            <person name="Cichocki N."/>
            <person name="Clum A."/>
            <person name="Dockter R.B."/>
            <person name="Fauchery L."/>
            <person name="Guy J."/>
            <person name="Iotti M."/>
            <person name="Le Tacon F."/>
            <person name="Lindquist E.A."/>
            <person name="Lipzen A."/>
            <person name="Malagnac F."/>
            <person name="Mello A."/>
            <person name="Molinier V."/>
            <person name="Miyauchi S."/>
            <person name="Poulain J."/>
            <person name="Riccioni C."/>
            <person name="Rubini A."/>
            <person name="Sitrit Y."/>
            <person name="Splivallo R."/>
            <person name="Traeger S."/>
            <person name="Wang M."/>
            <person name="Zifcakova L."/>
            <person name="Wipf D."/>
            <person name="Zambonelli A."/>
            <person name="Paolocci F."/>
            <person name="Nowrousian M."/>
            <person name="Ottonello S."/>
            <person name="Baldrian P."/>
            <person name="Spatafora J.W."/>
            <person name="Henrissat B."/>
            <person name="Nagy L.G."/>
            <person name="Aury J.M."/>
            <person name="Wincker P."/>
            <person name="Grigoriev I.V."/>
            <person name="Bonfante P."/>
            <person name="Martin F.M."/>
        </authorList>
    </citation>
    <scope>NUCLEOTIDE SEQUENCE [LARGE SCALE GENOMIC DNA]</scope>
    <source>
        <strain evidence="2 3">ATCC MYA-4762</strain>
    </source>
</reference>
<dbReference type="EMBL" id="ML121542">
    <property type="protein sequence ID" value="RPB24251.1"/>
    <property type="molecule type" value="Genomic_DNA"/>
</dbReference>
<dbReference type="AlphaFoldDB" id="A0A3N4LUC7"/>
<proteinExistence type="predicted"/>
<name>A0A3N4LUC7_9PEZI</name>
<evidence type="ECO:0000313" key="3">
    <source>
        <dbReference type="Proteomes" id="UP000267821"/>
    </source>
</evidence>
<sequence length="779" mass="85602">MLGEKEDHQPFASKESVVSADTSFQSVCGSLCTADVRRPSSATSYSFGSISGNNLKHASVSFIGTLATGEIIGSVPSDTAGGVVANSQHGSQWNGGTQDPPPRMAEEDQITSVDDHLQRSNGRLGTPTTRSLPVTGKLIHPGIEIFNYDTGRPPHDRHFMPPLQLPRYSGPTVVSSFNPTHAFLVTRTGTPGLSRDTGGSHKHHLLKSRGWEIREVSGAIRRRPNDSSKFQRAGTGGIGGKNATAELALESVTDEVFGVWGCWANTGSHSPWRCWLDSLMLPATPSTSSLLSHIRTPVLQTPKPRSPSLAPSSVDMQPSLDSRAGSLAGPLHFPPDPAYVSLKTNPASSKSTFYSIETIPLISTDFRFPKVRAEPYQSETGRIPISQWKVPYNINSPSTITLLNYYDSQHNQQHGHKPRPQKSKKVEVWAAESDFRTQFFEMDTSTYTWEFRVRPKMKVPISTGSHPSYTLSARPTTQSSRKCYPPLPVTLGTPASIPAIPIGIHSSYLGGRSSLEYGVQKVVKYRSECLVLVKEVDRARYIIAEYYFPKTIKSTTVTPGSVTGLRRFTSSPTTPGSSSHIYEASPNQPPPTPSTTDSPSPSFKAKEKVHYTNIGRHQPGILLLDARAVNKVLALNSLLLTLKREKQRKIVTLNASSDGFRTRRWSYGVYDNDLLEEGESKRKGIDSVEENHKREGNGHDALEIGSSLDPGYLQRHDITISVSSDGDDVREWETARKHRNPTPELDDYSLQGDDWEYDETEGWKRRGHSFAGSSRGGVG</sequence>
<accession>A0A3N4LUC7</accession>
<evidence type="ECO:0000313" key="2">
    <source>
        <dbReference type="EMBL" id="RPB24251.1"/>
    </source>
</evidence>
<evidence type="ECO:0000256" key="1">
    <source>
        <dbReference type="SAM" id="MobiDB-lite"/>
    </source>
</evidence>
<dbReference type="Proteomes" id="UP000267821">
    <property type="component" value="Unassembled WGS sequence"/>
</dbReference>
<organism evidence="2 3">
    <name type="scientific">Terfezia boudieri ATCC MYA-4762</name>
    <dbReference type="NCBI Taxonomy" id="1051890"/>
    <lineage>
        <taxon>Eukaryota</taxon>
        <taxon>Fungi</taxon>
        <taxon>Dikarya</taxon>
        <taxon>Ascomycota</taxon>
        <taxon>Pezizomycotina</taxon>
        <taxon>Pezizomycetes</taxon>
        <taxon>Pezizales</taxon>
        <taxon>Pezizaceae</taxon>
        <taxon>Terfezia</taxon>
    </lineage>
</organism>
<feature type="compositionally biased region" description="Low complexity" evidence="1">
    <location>
        <begin position="569"/>
        <end position="579"/>
    </location>
</feature>
<feature type="region of interest" description="Disordered" evidence="1">
    <location>
        <begin position="681"/>
        <end position="700"/>
    </location>
</feature>
<dbReference type="OrthoDB" id="5357337at2759"/>
<protein>
    <submittedName>
        <fullName evidence="2">Uncharacterized protein</fullName>
    </submittedName>
</protein>
<feature type="region of interest" description="Disordered" evidence="1">
    <location>
        <begin position="559"/>
        <end position="605"/>
    </location>
</feature>
<feature type="region of interest" description="Disordered" evidence="1">
    <location>
        <begin position="82"/>
        <end position="105"/>
    </location>
</feature>
<feature type="compositionally biased region" description="Polar residues" evidence="1">
    <location>
        <begin position="85"/>
        <end position="97"/>
    </location>
</feature>
<keyword evidence="3" id="KW-1185">Reference proteome</keyword>